<dbReference type="GO" id="GO:0009247">
    <property type="term" value="P:glycolipid biosynthetic process"/>
    <property type="evidence" value="ECO:0007669"/>
    <property type="project" value="TreeGrafter"/>
</dbReference>
<dbReference type="FunFam" id="3.40.50.720:FF:000178">
    <property type="entry name" value="Saccharopine dehydrogenase-like oxidoreductase"/>
    <property type="match status" value="1"/>
</dbReference>
<evidence type="ECO:0000256" key="2">
    <source>
        <dbReference type="SAM" id="Phobius"/>
    </source>
</evidence>
<dbReference type="GO" id="GO:0005739">
    <property type="term" value="C:mitochondrion"/>
    <property type="evidence" value="ECO:0007669"/>
    <property type="project" value="TreeGrafter"/>
</dbReference>
<proteinExistence type="inferred from homology"/>
<evidence type="ECO:0000256" key="1">
    <source>
        <dbReference type="ARBA" id="ARBA00038048"/>
    </source>
</evidence>
<dbReference type="SUPFAM" id="SSF51735">
    <property type="entry name" value="NAD(P)-binding Rossmann-fold domains"/>
    <property type="match status" value="1"/>
</dbReference>
<name>A0A0D6QYB9_ARACU</name>
<protein>
    <recommendedName>
        <fullName evidence="3">Saccharopine dehydrogenase NADP binding domain-containing protein</fullName>
    </recommendedName>
</protein>
<keyword evidence="2" id="KW-0472">Membrane</keyword>
<evidence type="ECO:0000259" key="3">
    <source>
        <dbReference type="Pfam" id="PF03435"/>
    </source>
</evidence>
<keyword evidence="2" id="KW-1133">Transmembrane helix</keyword>
<dbReference type="AlphaFoldDB" id="A0A0D6QYB9"/>
<reference evidence="4" key="1">
    <citation type="submission" date="2015-03" db="EMBL/GenBank/DDBJ databases">
        <title>A transcriptome of Araucaria cunninghamii, an australian fine timber species.</title>
        <authorList>
            <person name="Jing Yi C.J.Y."/>
            <person name="Yin San L.Y.S."/>
            <person name="Abdul Karim S.S."/>
            <person name="Wan Azmi N.N."/>
            <person name="Hercus R.R."/>
            <person name="Croft L.L."/>
        </authorList>
    </citation>
    <scope>NUCLEOTIDE SEQUENCE</scope>
    <source>
        <strain evidence="4">MI0301</strain>
        <tissue evidence="4">Leaf</tissue>
    </source>
</reference>
<sequence length="452" mass="49863">MTTEMEIGEEAFDAVILGASGFTGKYVVREFLRQLDGQKRRIAIAGRNRSKLAETLRWAAAPLELEAAVPIIEADVRDEASLAALCKRTRLVLSCVGPYRLYGEPVVKACVEAGVDYLDITGEPEFMEKMEALYHERAVHNGALVVSACGYDSVPAELGVIFHSKQWTPPSVPHSVVSYLVLESEKRIVGNITTFESAVLGMANADELQKLRRSRPRRAKPLIPGPPPQKAKLIEHQKSIGLWSLKLPSSDAIVVRRTQALLAENPHGLPGASENTDLEVKRKNFWSEVKPLHYGVNVGYKSLWSIPGLIFIGLMVLLLGNFKWGRSLLLKYPEIFTLGLFKKTGPTEEEVRSASFKMWFVGHGYSDESNLLQHGSKPNMEVVTRISGPEIGYVTTPITLVQCALIVMDQRHSLPKGGVLPPGIVFGSAGLQERLEKNGISFELVSKRTISQ</sequence>
<feature type="domain" description="Saccharopine dehydrogenase NADP binding" evidence="3">
    <location>
        <begin position="15"/>
        <end position="145"/>
    </location>
</feature>
<dbReference type="EMBL" id="GCKF01041836">
    <property type="protein sequence ID" value="JAG94998.1"/>
    <property type="molecule type" value="Transcribed_RNA"/>
</dbReference>
<evidence type="ECO:0000313" key="4">
    <source>
        <dbReference type="EMBL" id="JAG94998.1"/>
    </source>
</evidence>
<feature type="transmembrane region" description="Helical" evidence="2">
    <location>
        <begin position="303"/>
        <end position="322"/>
    </location>
</feature>
<dbReference type="EMBL" id="GCKF01041835">
    <property type="protein sequence ID" value="JAG94999.1"/>
    <property type="molecule type" value="Transcribed_RNA"/>
</dbReference>
<dbReference type="InterPro" id="IPR036291">
    <property type="entry name" value="NAD(P)-bd_dom_sf"/>
</dbReference>
<dbReference type="PANTHER" id="PTHR12286:SF5">
    <property type="entry name" value="SACCHAROPINE DEHYDROGENASE-LIKE OXIDOREDUCTASE"/>
    <property type="match status" value="1"/>
</dbReference>
<dbReference type="Gene3D" id="3.40.50.720">
    <property type="entry name" value="NAD(P)-binding Rossmann-like Domain"/>
    <property type="match status" value="1"/>
</dbReference>
<comment type="similarity">
    <text evidence="1">Belongs to the saccharopine dehydrogenase family.</text>
</comment>
<accession>A0A0D6QYB9</accession>
<keyword evidence="2" id="KW-0812">Transmembrane</keyword>
<dbReference type="Pfam" id="PF03435">
    <property type="entry name" value="Sacchrp_dh_NADP"/>
    <property type="match status" value="1"/>
</dbReference>
<dbReference type="InterPro" id="IPR051276">
    <property type="entry name" value="Saccharopine_DH-like_oxidrdct"/>
</dbReference>
<dbReference type="GO" id="GO:0005811">
    <property type="term" value="C:lipid droplet"/>
    <property type="evidence" value="ECO:0007669"/>
    <property type="project" value="TreeGrafter"/>
</dbReference>
<dbReference type="PANTHER" id="PTHR12286">
    <property type="entry name" value="SACCHAROPINE DEHYDROGENASE-LIKE OXIDOREDUCTASE"/>
    <property type="match status" value="1"/>
</dbReference>
<dbReference type="GO" id="GO:0005886">
    <property type="term" value="C:plasma membrane"/>
    <property type="evidence" value="ECO:0007669"/>
    <property type="project" value="TreeGrafter"/>
</dbReference>
<dbReference type="InterPro" id="IPR005097">
    <property type="entry name" value="Sacchrp_dh_NADP-bd"/>
</dbReference>
<organism evidence="4">
    <name type="scientific">Araucaria cunninghamii</name>
    <name type="common">Hoop pine</name>
    <name type="synonym">Moreton Bay pine</name>
    <dbReference type="NCBI Taxonomy" id="56994"/>
    <lineage>
        <taxon>Eukaryota</taxon>
        <taxon>Viridiplantae</taxon>
        <taxon>Streptophyta</taxon>
        <taxon>Embryophyta</taxon>
        <taxon>Tracheophyta</taxon>
        <taxon>Spermatophyta</taxon>
        <taxon>Pinopsida</taxon>
        <taxon>Pinidae</taxon>
        <taxon>Conifers II</taxon>
        <taxon>Araucariales</taxon>
        <taxon>Araucariaceae</taxon>
        <taxon>Araucaria</taxon>
    </lineage>
</organism>